<evidence type="ECO:0000313" key="19">
    <source>
        <dbReference type="Proteomes" id="UP000315995"/>
    </source>
</evidence>
<comment type="similarity">
    <text evidence="16">Belongs to the MurB family.</text>
</comment>
<dbReference type="GO" id="GO:0071949">
    <property type="term" value="F:FAD binding"/>
    <property type="evidence" value="ECO:0007669"/>
    <property type="project" value="InterPro"/>
</dbReference>
<dbReference type="InterPro" id="IPR016169">
    <property type="entry name" value="FAD-bd_PCMH_sub2"/>
</dbReference>
<keyword evidence="8 16" id="KW-0274">FAD</keyword>
<evidence type="ECO:0000259" key="17">
    <source>
        <dbReference type="PROSITE" id="PS51387"/>
    </source>
</evidence>
<dbReference type="Pfam" id="PF01565">
    <property type="entry name" value="FAD_binding_4"/>
    <property type="match status" value="1"/>
</dbReference>
<keyword evidence="6 16" id="KW-0132">Cell division</keyword>
<evidence type="ECO:0000256" key="4">
    <source>
        <dbReference type="ARBA" id="ARBA00004752"/>
    </source>
</evidence>
<evidence type="ECO:0000256" key="16">
    <source>
        <dbReference type="HAMAP-Rule" id="MF_00037"/>
    </source>
</evidence>
<dbReference type="NCBIfam" id="NF010480">
    <property type="entry name" value="PRK13905.1"/>
    <property type="match status" value="1"/>
</dbReference>
<dbReference type="GO" id="GO:0051301">
    <property type="term" value="P:cell division"/>
    <property type="evidence" value="ECO:0007669"/>
    <property type="project" value="UniProtKB-KW"/>
</dbReference>
<evidence type="ECO:0000256" key="1">
    <source>
        <dbReference type="ARBA" id="ARBA00001974"/>
    </source>
</evidence>
<protein>
    <recommendedName>
        <fullName evidence="16">UDP-N-acetylenolpyruvoylglucosamine reductase</fullName>
        <ecNumber evidence="16">1.3.1.98</ecNumber>
    </recommendedName>
    <alternativeName>
        <fullName evidence="16">UDP-N-acetylmuramate dehydrogenase</fullName>
    </alternativeName>
</protein>
<feature type="active site" evidence="16">
    <location>
        <position position="211"/>
    </location>
</feature>
<keyword evidence="7 16" id="KW-0285">Flavoprotein</keyword>
<dbReference type="InterPro" id="IPR006094">
    <property type="entry name" value="Oxid_FAD_bind_N"/>
</dbReference>
<evidence type="ECO:0000256" key="8">
    <source>
        <dbReference type="ARBA" id="ARBA00022827"/>
    </source>
</evidence>
<keyword evidence="9 16" id="KW-0521">NADP</keyword>
<evidence type="ECO:0000256" key="2">
    <source>
        <dbReference type="ARBA" id="ARBA00003921"/>
    </source>
</evidence>
<sequence>MPEQKRCLSGIQRTSQQMTDTVNFEPGEGLLALAAESRFGARVVFNEPLAKHCSLRIGGPAAVWAEVETAEELVELARAGEAEGLELTIAGLGSNTLFPDEGIRGIVARLTGELAAFEIAAEADDDTAVMRIGAGAVNAHVVRALHKGGWVGAEFLALIPGTFGGAVVMNAGTKEAELSEVLLDVDVLEPDGAGGYRRSTWEPAKLGLSYRHSEVSDDVLVLGGRIRIRRGDVDEARQAVRRDKARRNRTQPYKLASVGSTFANPKGDYAGRVIEEVGLKGHAIGGARISELHANFFINENGATAADFLELMALARSRVRHRFGLELRPEVRFVGFDGFKRMLEYERRLEEQGC</sequence>
<comment type="function">
    <text evidence="2 16">Cell wall formation.</text>
</comment>
<dbReference type="SUPFAM" id="SSF56194">
    <property type="entry name" value="Uridine diphospho-N-Acetylenolpyruvylglucosamine reductase, MurB, C-terminal domain"/>
    <property type="match status" value="1"/>
</dbReference>
<evidence type="ECO:0000256" key="3">
    <source>
        <dbReference type="ARBA" id="ARBA00004496"/>
    </source>
</evidence>
<keyword evidence="5 16" id="KW-0963">Cytoplasm</keyword>
<dbReference type="InterPro" id="IPR036318">
    <property type="entry name" value="FAD-bd_PCMH-like_sf"/>
</dbReference>
<dbReference type="GO" id="GO:0071555">
    <property type="term" value="P:cell wall organization"/>
    <property type="evidence" value="ECO:0007669"/>
    <property type="project" value="UniProtKB-KW"/>
</dbReference>
<dbReference type="InterPro" id="IPR003170">
    <property type="entry name" value="MurB"/>
</dbReference>
<dbReference type="PANTHER" id="PTHR21071:SF4">
    <property type="entry name" value="UDP-N-ACETYLENOLPYRUVOYLGLUCOSAMINE REDUCTASE"/>
    <property type="match status" value="1"/>
</dbReference>
<dbReference type="InterPro" id="IPR036635">
    <property type="entry name" value="MurB_C_sf"/>
</dbReference>
<evidence type="ECO:0000256" key="9">
    <source>
        <dbReference type="ARBA" id="ARBA00022857"/>
    </source>
</evidence>
<evidence type="ECO:0000256" key="13">
    <source>
        <dbReference type="ARBA" id="ARBA00023306"/>
    </source>
</evidence>
<keyword evidence="19" id="KW-1185">Reference proteome</keyword>
<keyword evidence="14 16" id="KW-0961">Cell wall biogenesis/degradation</keyword>
<dbReference type="InterPro" id="IPR016167">
    <property type="entry name" value="FAD-bd_PCMH_sub1"/>
</dbReference>
<dbReference type="EMBL" id="CP041186">
    <property type="protein sequence ID" value="QDG54771.1"/>
    <property type="molecule type" value="Genomic_DNA"/>
</dbReference>
<dbReference type="OrthoDB" id="9804753at2"/>
<dbReference type="GO" id="GO:0009252">
    <property type="term" value="P:peptidoglycan biosynthetic process"/>
    <property type="evidence" value="ECO:0007669"/>
    <property type="project" value="UniProtKB-UniRule"/>
</dbReference>
<dbReference type="SUPFAM" id="SSF56176">
    <property type="entry name" value="FAD-binding/transporter-associated domain-like"/>
    <property type="match status" value="1"/>
</dbReference>
<evidence type="ECO:0000256" key="12">
    <source>
        <dbReference type="ARBA" id="ARBA00023002"/>
    </source>
</evidence>
<gene>
    <name evidence="16 18" type="primary">murB</name>
    <name evidence="18" type="ORF">FIV42_29700</name>
</gene>
<evidence type="ECO:0000256" key="6">
    <source>
        <dbReference type="ARBA" id="ARBA00022618"/>
    </source>
</evidence>
<dbReference type="HAMAP" id="MF_00037">
    <property type="entry name" value="MurB"/>
    <property type="match status" value="1"/>
</dbReference>
<accession>A0A4Y6Q2F8</accession>
<comment type="cofactor">
    <cofactor evidence="1 16">
        <name>FAD</name>
        <dbReference type="ChEBI" id="CHEBI:57692"/>
    </cofactor>
</comment>
<feature type="active site" evidence="16">
    <location>
        <position position="330"/>
    </location>
</feature>
<organism evidence="18 19">
    <name type="scientific">Persicimonas caeni</name>
    <dbReference type="NCBI Taxonomy" id="2292766"/>
    <lineage>
        <taxon>Bacteria</taxon>
        <taxon>Deltaproteobacteria</taxon>
        <taxon>Bradymonadales</taxon>
        <taxon>Bradymonadaceae</taxon>
        <taxon>Persicimonas</taxon>
    </lineage>
</organism>
<dbReference type="GO" id="GO:0005829">
    <property type="term" value="C:cytosol"/>
    <property type="evidence" value="ECO:0007669"/>
    <property type="project" value="TreeGrafter"/>
</dbReference>
<keyword evidence="11 16" id="KW-0573">Peptidoglycan synthesis</keyword>
<evidence type="ECO:0000256" key="14">
    <source>
        <dbReference type="ARBA" id="ARBA00023316"/>
    </source>
</evidence>
<dbReference type="PROSITE" id="PS51387">
    <property type="entry name" value="FAD_PCMH"/>
    <property type="match status" value="1"/>
</dbReference>
<dbReference type="AlphaFoldDB" id="A0A4Y6Q2F8"/>
<accession>A0A5B8YDE0</accession>
<dbReference type="InterPro" id="IPR011601">
    <property type="entry name" value="MurB_C"/>
</dbReference>
<evidence type="ECO:0000256" key="10">
    <source>
        <dbReference type="ARBA" id="ARBA00022960"/>
    </source>
</evidence>
<comment type="pathway">
    <text evidence="4 16">Cell wall biogenesis; peptidoglycan biosynthesis.</text>
</comment>
<comment type="subcellular location">
    <subcellularLocation>
        <location evidence="3 16">Cytoplasm</location>
    </subcellularLocation>
</comment>
<dbReference type="PANTHER" id="PTHR21071">
    <property type="entry name" value="UDP-N-ACETYLENOLPYRUVOYLGLUCOSAMINE REDUCTASE"/>
    <property type="match status" value="1"/>
</dbReference>
<feature type="active site" description="Proton donor" evidence="16">
    <location>
        <position position="260"/>
    </location>
</feature>
<evidence type="ECO:0000256" key="11">
    <source>
        <dbReference type="ARBA" id="ARBA00022984"/>
    </source>
</evidence>
<keyword evidence="13 16" id="KW-0131">Cell cycle</keyword>
<reference evidence="18 19" key="1">
    <citation type="submission" date="2019-06" db="EMBL/GenBank/DDBJ databases">
        <title>Persicimonas caeni gen. nov., sp. nov., a predatory bacterium isolated from solar saltern.</title>
        <authorList>
            <person name="Wang S."/>
        </authorList>
    </citation>
    <scope>NUCLEOTIDE SEQUENCE [LARGE SCALE GENOMIC DNA]</scope>
    <source>
        <strain evidence="18 19">YN101</strain>
    </source>
</reference>
<keyword evidence="12 16" id="KW-0560">Oxidoreductase</keyword>
<evidence type="ECO:0000313" key="18">
    <source>
        <dbReference type="EMBL" id="QDG54771.1"/>
    </source>
</evidence>
<evidence type="ECO:0000256" key="15">
    <source>
        <dbReference type="ARBA" id="ARBA00048914"/>
    </source>
</evidence>
<dbReference type="NCBIfam" id="TIGR00179">
    <property type="entry name" value="murB"/>
    <property type="match status" value="1"/>
</dbReference>
<evidence type="ECO:0000256" key="5">
    <source>
        <dbReference type="ARBA" id="ARBA00022490"/>
    </source>
</evidence>
<evidence type="ECO:0000256" key="7">
    <source>
        <dbReference type="ARBA" id="ARBA00022630"/>
    </source>
</evidence>
<name>A0A4Y6Q2F8_PERCE</name>
<dbReference type="Proteomes" id="UP000315995">
    <property type="component" value="Chromosome"/>
</dbReference>
<dbReference type="Gene3D" id="3.30.43.10">
    <property type="entry name" value="Uridine Diphospho-n-acetylenolpyruvylglucosamine Reductase, domain 2"/>
    <property type="match status" value="1"/>
</dbReference>
<dbReference type="GO" id="GO:0008360">
    <property type="term" value="P:regulation of cell shape"/>
    <property type="evidence" value="ECO:0007669"/>
    <property type="project" value="UniProtKB-KW"/>
</dbReference>
<dbReference type="GO" id="GO:0008762">
    <property type="term" value="F:UDP-N-acetylmuramate dehydrogenase activity"/>
    <property type="evidence" value="ECO:0007669"/>
    <property type="project" value="UniProtKB-UniRule"/>
</dbReference>
<dbReference type="Gene3D" id="3.30.465.10">
    <property type="match status" value="1"/>
</dbReference>
<dbReference type="InterPro" id="IPR016166">
    <property type="entry name" value="FAD-bd_PCMH"/>
</dbReference>
<dbReference type="Pfam" id="PF02873">
    <property type="entry name" value="MurB_C"/>
    <property type="match status" value="1"/>
</dbReference>
<proteinExistence type="inferred from homology"/>
<feature type="domain" description="FAD-binding PCMH-type" evidence="17">
    <location>
        <begin position="57"/>
        <end position="231"/>
    </location>
</feature>
<dbReference type="Gene3D" id="3.90.78.10">
    <property type="entry name" value="UDP-N-acetylenolpyruvoylglucosamine reductase, C-terminal domain"/>
    <property type="match status" value="1"/>
</dbReference>
<comment type="catalytic activity">
    <reaction evidence="15 16">
        <text>UDP-N-acetyl-alpha-D-muramate + NADP(+) = UDP-N-acetyl-3-O-(1-carboxyvinyl)-alpha-D-glucosamine + NADPH + H(+)</text>
        <dbReference type="Rhea" id="RHEA:12248"/>
        <dbReference type="ChEBI" id="CHEBI:15378"/>
        <dbReference type="ChEBI" id="CHEBI:57783"/>
        <dbReference type="ChEBI" id="CHEBI:58349"/>
        <dbReference type="ChEBI" id="CHEBI:68483"/>
        <dbReference type="ChEBI" id="CHEBI:70757"/>
        <dbReference type="EC" id="1.3.1.98"/>
    </reaction>
</comment>
<keyword evidence="10 16" id="KW-0133">Cell shape</keyword>
<dbReference type="UniPathway" id="UPA00219"/>
<dbReference type="EC" id="1.3.1.98" evidence="16"/>